<proteinExistence type="inferred from homology"/>
<evidence type="ECO:0000259" key="3">
    <source>
        <dbReference type="Pfam" id="PF00975"/>
    </source>
</evidence>
<gene>
    <name evidence="4" type="ORF">JK363_30295</name>
</gene>
<dbReference type="Proteomes" id="UP000634229">
    <property type="component" value="Unassembled WGS sequence"/>
</dbReference>
<reference evidence="4 5" key="1">
    <citation type="submission" date="2021-01" db="EMBL/GenBank/DDBJ databases">
        <title>WGS of actinomycetes isolated from Thailand.</title>
        <authorList>
            <person name="Thawai C."/>
        </authorList>
    </citation>
    <scope>NUCLEOTIDE SEQUENCE [LARGE SCALE GENOMIC DNA]</scope>
    <source>
        <strain evidence="4 5">CA1R205</strain>
    </source>
</reference>
<comment type="similarity">
    <text evidence="1">Belongs to the thioesterase family.</text>
</comment>
<dbReference type="InterPro" id="IPR001031">
    <property type="entry name" value="Thioesterase"/>
</dbReference>
<evidence type="ECO:0000313" key="4">
    <source>
        <dbReference type="EMBL" id="MBL1100883.1"/>
    </source>
</evidence>
<sequence length="289" mass="30981">MSRAGTGISAPTNPAGMGTPTATDAFIRPRTATAHELRLVVIPHAGGSGSVYHPMHRVLPPGWDLLLLDLPGRGKRYAHPPLTNMASLVARVTEDITVLDDGTPLALFGHSLGAVIASETARSLQARGRAPVWVGVSGRQAAGIQPAVRLLDPSLSDTELARQLTRLGGMPDRIDELPEFRDRFLRLIRSDLRALDSYRPDPEREPLSADLTVFASTDDALAPVPGVPAWSQETSGEFRRRLFQGGHFHFLGKTFPAFTEVLAAEITQTLARLAPAGAVAAASRQETTP</sequence>
<protein>
    <submittedName>
        <fullName evidence="4">Thioesterase</fullName>
    </submittedName>
</protein>
<evidence type="ECO:0000313" key="5">
    <source>
        <dbReference type="Proteomes" id="UP000634229"/>
    </source>
</evidence>
<organism evidence="4 5">
    <name type="scientific">Streptomyces coffeae</name>
    <dbReference type="NCBI Taxonomy" id="621382"/>
    <lineage>
        <taxon>Bacteria</taxon>
        <taxon>Bacillati</taxon>
        <taxon>Actinomycetota</taxon>
        <taxon>Actinomycetes</taxon>
        <taxon>Kitasatosporales</taxon>
        <taxon>Streptomycetaceae</taxon>
        <taxon>Streptomyces</taxon>
    </lineage>
</organism>
<feature type="domain" description="Thioesterase" evidence="3">
    <location>
        <begin position="38"/>
        <end position="260"/>
    </location>
</feature>
<feature type="region of interest" description="Disordered" evidence="2">
    <location>
        <begin position="1"/>
        <end position="22"/>
    </location>
</feature>
<evidence type="ECO:0000256" key="1">
    <source>
        <dbReference type="ARBA" id="ARBA00007169"/>
    </source>
</evidence>
<dbReference type="PANTHER" id="PTHR11487">
    <property type="entry name" value="THIOESTERASE"/>
    <property type="match status" value="1"/>
</dbReference>
<dbReference type="Gene3D" id="3.40.50.1820">
    <property type="entry name" value="alpha/beta hydrolase"/>
    <property type="match status" value="1"/>
</dbReference>
<accession>A0ABS1NLC5</accession>
<comment type="caution">
    <text evidence="4">The sequence shown here is derived from an EMBL/GenBank/DDBJ whole genome shotgun (WGS) entry which is preliminary data.</text>
</comment>
<dbReference type="EMBL" id="JAERRF010000023">
    <property type="protein sequence ID" value="MBL1100883.1"/>
    <property type="molecule type" value="Genomic_DNA"/>
</dbReference>
<dbReference type="InterPro" id="IPR012223">
    <property type="entry name" value="TEII"/>
</dbReference>
<dbReference type="SUPFAM" id="SSF53474">
    <property type="entry name" value="alpha/beta-Hydrolases"/>
    <property type="match status" value="1"/>
</dbReference>
<evidence type="ECO:0000256" key="2">
    <source>
        <dbReference type="SAM" id="MobiDB-lite"/>
    </source>
</evidence>
<dbReference type="Pfam" id="PF00975">
    <property type="entry name" value="Thioesterase"/>
    <property type="match status" value="1"/>
</dbReference>
<dbReference type="InterPro" id="IPR029058">
    <property type="entry name" value="AB_hydrolase_fold"/>
</dbReference>
<dbReference type="RefSeq" id="WP_201879862.1">
    <property type="nucleotide sequence ID" value="NZ_JAERRF010000023.1"/>
</dbReference>
<keyword evidence="5" id="KW-1185">Reference proteome</keyword>
<name>A0ABS1NLC5_9ACTN</name>
<dbReference type="PANTHER" id="PTHR11487:SF0">
    <property type="entry name" value="S-ACYL FATTY ACID SYNTHASE THIOESTERASE, MEDIUM CHAIN"/>
    <property type="match status" value="1"/>
</dbReference>